<protein>
    <submittedName>
        <fullName evidence="1">Molybdate transport system regulatory protein</fullName>
    </submittedName>
</protein>
<organism evidence="1 2">
    <name type="scientific">Alkalitalea saponilacus</name>
    <dbReference type="NCBI Taxonomy" id="889453"/>
    <lineage>
        <taxon>Bacteria</taxon>
        <taxon>Pseudomonadati</taxon>
        <taxon>Bacteroidota</taxon>
        <taxon>Bacteroidia</taxon>
        <taxon>Marinilabiliales</taxon>
        <taxon>Marinilabiliaceae</taxon>
        <taxon>Alkalitalea</taxon>
    </lineage>
</organism>
<reference evidence="1 2" key="1">
    <citation type="submission" date="2017-02" db="EMBL/GenBank/DDBJ databases">
        <authorList>
            <person name="Peterson S.W."/>
        </authorList>
    </citation>
    <scope>NUCLEOTIDE SEQUENCE [LARGE SCALE GENOMIC DNA]</scope>
    <source>
        <strain evidence="1 2">DSM 24412</strain>
    </source>
</reference>
<dbReference type="InterPro" id="IPR036388">
    <property type="entry name" value="WH-like_DNA-bd_sf"/>
</dbReference>
<accession>A0A1T5GPB2</accession>
<dbReference type="STRING" id="889453.SAMN03080601_01897"/>
<dbReference type="Proteomes" id="UP000191055">
    <property type="component" value="Unassembled WGS sequence"/>
</dbReference>
<dbReference type="InterPro" id="IPR051815">
    <property type="entry name" value="Molybdate_resp_trans_reg"/>
</dbReference>
<dbReference type="PANTHER" id="PTHR30432">
    <property type="entry name" value="TRANSCRIPTIONAL REGULATOR MODE"/>
    <property type="match status" value="1"/>
</dbReference>
<proteinExistence type="predicted"/>
<dbReference type="KEGG" id="asx:CDL62_03365"/>
<keyword evidence="2" id="KW-1185">Reference proteome</keyword>
<name>A0A1T5GPB2_9BACT</name>
<dbReference type="RefSeq" id="WP_079557642.1">
    <property type="nucleotide sequence ID" value="NZ_CP021904.1"/>
</dbReference>
<dbReference type="SUPFAM" id="SSF46785">
    <property type="entry name" value="Winged helix' DNA-binding domain"/>
    <property type="match status" value="1"/>
</dbReference>
<dbReference type="OrthoDB" id="9805928at2"/>
<dbReference type="Gene3D" id="1.10.10.10">
    <property type="entry name" value="Winged helix-like DNA-binding domain superfamily/Winged helix DNA-binding domain"/>
    <property type="match status" value="1"/>
</dbReference>
<dbReference type="EMBL" id="FUYV01000010">
    <property type="protein sequence ID" value="SKC10160.1"/>
    <property type="molecule type" value="Genomic_DNA"/>
</dbReference>
<evidence type="ECO:0000313" key="1">
    <source>
        <dbReference type="EMBL" id="SKC10160.1"/>
    </source>
</evidence>
<gene>
    <name evidence="1" type="ORF">SAMN03080601_01897</name>
</gene>
<dbReference type="AlphaFoldDB" id="A0A1T5GPB2"/>
<dbReference type="PANTHER" id="PTHR30432:SF1">
    <property type="entry name" value="DNA-BINDING TRANSCRIPTIONAL DUAL REGULATOR MODE"/>
    <property type="match status" value="1"/>
</dbReference>
<sequence>MIEIECHINIRKNGAIYLNHQKTSLLNEINHRGSLSSAAKQLKISYQHAWNMIDEMNSIAPQPLVIKQRGGINGGGAQLSVYGKGVIKEFNYIEAHVIALVQKLNVEITL</sequence>
<dbReference type="InterPro" id="IPR036390">
    <property type="entry name" value="WH_DNA-bd_sf"/>
</dbReference>
<evidence type="ECO:0000313" key="2">
    <source>
        <dbReference type="Proteomes" id="UP000191055"/>
    </source>
</evidence>